<feature type="domain" description="Nitroreductase" evidence="1">
    <location>
        <begin position="9"/>
        <end position="63"/>
    </location>
</feature>
<dbReference type="PANTHER" id="PTHR23026">
    <property type="entry name" value="NADPH NITROREDUCTASE"/>
    <property type="match status" value="1"/>
</dbReference>
<proteinExistence type="predicted"/>
<accession>A0ABV1FQF1</accession>
<reference evidence="2 3" key="1">
    <citation type="submission" date="2024-04" db="EMBL/GenBank/DDBJ databases">
        <title>Human intestinal bacterial collection.</title>
        <authorList>
            <person name="Pauvert C."/>
            <person name="Hitch T.C.A."/>
            <person name="Clavel T."/>
        </authorList>
    </citation>
    <scope>NUCLEOTIDE SEQUENCE [LARGE SCALE GENOMIC DNA]</scope>
    <source>
        <strain evidence="2 3">CLA-AA-H145</strain>
    </source>
</reference>
<dbReference type="CDD" id="cd02151">
    <property type="entry name" value="nitroreductase"/>
    <property type="match status" value="1"/>
</dbReference>
<name>A0ABV1FQF1_9BACT</name>
<dbReference type="EMBL" id="JBBNFP010000018">
    <property type="protein sequence ID" value="MEQ2486644.1"/>
    <property type="molecule type" value="Genomic_DNA"/>
</dbReference>
<dbReference type="PANTHER" id="PTHR23026:SF117">
    <property type="entry name" value="NITROREDUCTASE"/>
    <property type="match status" value="1"/>
</dbReference>
<dbReference type="Pfam" id="PF00881">
    <property type="entry name" value="Nitroreductase"/>
    <property type="match status" value="2"/>
</dbReference>
<protein>
    <submittedName>
        <fullName evidence="2">Nitroreductase family protein</fullName>
    </submittedName>
</protein>
<dbReference type="RefSeq" id="WP_215759725.1">
    <property type="nucleotide sequence ID" value="NZ_JAHKBE010000018.1"/>
</dbReference>
<gene>
    <name evidence="2" type="ORF">AAAT34_06200</name>
</gene>
<evidence type="ECO:0000313" key="2">
    <source>
        <dbReference type="EMBL" id="MEQ2486644.1"/>
    </source>
</evidence>
<dbReference type="Gene3D" id="3.40.109.10">
    <property type="entry name" value="NADH Oxidase"/>
    <property type="match status" value="1"/>
</dbReference>
<feature type="domain" description="Nitroreductase" evidence="1">
    <location>
        <begin position="65"/>
        <end position="152"/>
    </location>
</feature>
<keyword evidence="3" id="KW-1185">Reference proteome</keyword>
<sequence>MKDFKTLVQTRRSHRKFTDERVTAEELRLILRSALMSPTSKSQRAWRFAVTDDPQTLARLAEAKDAGGQFLKGAPLAIVVMGDPSTNDCWIEDGAIAAIMMQLQAEDLGLGTCWVQMRDRKQKDGTPANKAIHSIMGLPEEQEVLAVIAVGHAADERKPQDEARLKWENVINKSDLTL</sequence>
<organism evidence="2 3">
    <name type="scientific">Hallella faecis</name>
    <dbReference type="NCBI Taxonomy" id="2841596"/>
    <lineage>
        <taxon>Bacteria</taxon>
        <taxon>Pseudomonadati</taxon>
        <taxon>Bacteroidota</taxon>
        <taxon>Bacteroidia</taxon>
        <taxon>Bacteroidales</taxon>
        <taxon>Prevotellaceae</taxon>
        <taxon>Hallella</taxon>
    </lineage>
</organism>
<dbReference type="SUPFAM" id="SSF55469">
    <property type="entry name" value="FMN-dependent nitroreductase-like"/>
    <property type="match status" value="1"/>
</dbReference>
<dbReference type="InterPro" id="IPR029479">
    <property type="entry name" value="Nitroreductase"/>
</dbReference>
<evidence type="ECO:0000313" key="3">
    <source>
        <dbReference type="Proteomes" id="UP001487296"/>
    </source>
</evidence>
<dbReference type="Proteomes" id="UP001487296">
    <property type="component" value="Unassembled WGS sequence"/>
</dbReference>
<evidence type="ECO:0000259" key="1">
    <source>
        <dbReference type="Pfam" id="PF00881"/>
    </source>
</evidence>
<dbReference type="InterPro" id="IPR000415">
    <property type="entry name" value="Nitroreductase-like"/>
</dbReference>
<comment type="caution">
    <text evidence="2">The sequence shown here is derived from an EMBL/GenBank/DDBJ whole genome shotgun (WGS) entry which is preliminary data.</text>
</comment>
<dbReference type="InterPro" id="IPR050627">
    <property type="entry name" value="Nitroreductase/BluB"/>
</dbReference>